<accession>A0ACC2BVU8</accession>
<sequence length="263" mass="29363">MAGQHSQDYYSAMPSASYPPPQLKAPGAQPSVTGRDQADAAAQGENSQQLQKREQQLLKAFWMRERQEIERVKDFKNHQFPITRIRRIVKGDADVRMVSPEVPVLFSKACEMLIMELTVRSWTHTAMNRRKVVHKNDIATAISRTDIFDFLVEIVQRDELKEAEGLGMPRARMPVEKPADPVSYGGLYSLPQPEDPPARPPNVALIVGRSAEHQGPGMPRAAMPVRLTRADPRSYGGLYYLPPPRKPPAIPPNVAVMVGRPAD</sequence>
<comment type="caution">
    <text evidence="1">The sequence shown here is derived from an EMBL/GenBank/DDBJ whole genome shotgun (WGS) entry which is preliminary data.</text>
</comment>
<protein>
    <submittedName>
        <fullName evidence="1">Uncharacterized protein</fullName>
    </submittedName>
</protein>
<dbReference type="Proteomes" id="UP001162992">
    <property type="component" value="Chromosome 13"/>
</dbReference>
<evidence type="ECO:0000313" key="2">
    <source>
        <dbReference type="Proteomes" id="UP001162992"/>
    </source>
</evidence>
<evidence type="ECO:0000313" key="1">
    <source>
        <dbReference type="EMBL" id="KAJ7533913.1"/>
    </source>
</evidence>
<name>A0ACC2BVU8_DIPCM</name>
<reference evidence="2" key="1">
    <citation type="journal article" date="2024" name="Proc. Natl. Acad. Sci. U.S.A.">
        <title>Extraordinary preservation of gene collinearity over three hundred million years revealed in homosporous lycophytes.</title>
        <authorList>
            <person name="Li C."/>
            <person name="Wickell D."/>
            <person name="Kuo L.Y."/>
            <person name="Chen X."/>
            <person name="Nie B."/>
            <person name="Liao X."/>
            <person name="Peng D."/>
            <person name="Ji J."/>
            <person name="Jenkins J."/>
            <person name="Williams M."/>
            <person name="Shu S."/>
            <person name="Plott C."/>
            <person name="Barry K."/>
            <person name="Rajasekar S."/>
            <person name="Grimwood J."/>
            <person name="Han X."/>
            <person name="Sun S."/>
            <person name="Hou Z."/>
            <person name="He W."/>
            <person name="Dai G."/>
            <person name="Sun C."/>
            <person name="Schmutz J."/>
            <person name="Leebens-Mack J.H."/>
            <person name="Li F.W."/>
            <person name="Wang L."/>
        </authorList>
    </citation>
    <scope>NUCLEOTIDE SEQUENCE [LARGE SCALE GENOMIC DNA]</scope>
    <source>
        <strain evidence="2">cv. PW_Plant_1</strain>
    </source>
</reference>
<proteinExistence type="predicted"/>
<dbReference type="EMBL" id="CM055104">
    <property type="protein sequence ID" value="KAJ7533913.1"/>
    <property type="molecule type" value="Genomic_DNA"/>
</dbReference>
<organism evidence="1 2">
    <name type="scientific">Diphasiastrum complanatum</name>
    <name type="common">Issler's clubmoss</name>
    <name type="synonym">Lycopodium complanatum</name>
    <dbReference type="NCBI Taxonomy" id="34168"/>
    <lineage>
        <taxon>Eukaryota</taxon>
        <taxon>Viridiplantae</taxon>
        <taxon>Streptophyta</taxon>
        <taxon>Embryophyta</taxon>
        <taxon>Tracheophyta</taxon>
        <taxon>Lycopodiopsida</taxon>
        <taxon>Lycopodiales</taxon>
        <taxon>Lycopodiaceae</taxon>
        <taxon>Lycopodioideae</taxon>
        <taxon>Diphasiastrum</taxon>
    </lineage>
</organism>
<gene>
    <name evidence="1" type="ORF">O6H91_13G070600</name>
</gene>
<keyword evidence="2" id="KW-1185">Reference proteome</keyword>